<organism evidence="5 6">
    <name type="scientific">Cnuella takakiae</name>
    <dbReference type="NCBI Taxonomy" id="1302690"/>
    <lineage>
        <taxon>Bacteria</taxon>
        <taxon>Pseudomonadati</taxon>
        <taxon>Bacteroidota</taxon>
        <taxon>Chitinophagia</taxon>
        <taxon>Chitinophagales</taxon>
        <taxon>Chitinophagaceae</taxon>
        <taxon>Cnuella</taxon>
    </lineage>
</organism>
<dbReference type="CDD" id="cd09895">
    <property type="entry name" value="NGN_SP_UpxY"/>
    <property type="match status" value="1"/>
</dbReference>
<keyword evidence="3" id="KW-0804">Transcription</keyword>
<dbReference type="NCBIfam" id="NF033644">
    <property type="entry name" value="antiterm_UpxY"/>
    <property type="match status" value="1"/>
</dbReference>
<name>A0A1M5E144_9BACT</name>
<sequence>MTAETNWYVLYTRPKWEKKVAGQLARMEITNYCPLNKVHKQWHDRKKWVDEPLFPSYVFVQTSLKQHSYIREVPGVLSFISWLGKAAVVKQSEIDAIRDFLTKHRNVQLEKVSLRTSDLVRIADGPLANMEGKVVQVSANTVKVSIPSLGYALVAEVARTNLVVIQPPSQSGLANKISA</sequence>
<dbReference type="EMBL" id="FQUO01000011">
    <property type="protein sequence ID" value="SHF72953.1"/>
    <property type="molecule type" value="Genomic_DNA"/>
</dbReference>
<dbReference type="InterPro" id="IPR006645">
    <property type="entry name" value="NGN-like_dom"/>
</dbReference>
<keyword evidence="2" id="KW-0805">Transcription regulation</keyword>
<evidence type="ECO:0000256" key="2">
    <source>
        <dbReference type="ARBA" id="ARBA00023015"/>
    </source>
</evidence>
<feature type="domain" description="NusG-like N-terminal" evidence="4">
    <location>
        <begin position="4"/>
        <end position="101"/>
    </location>
</feature>
<dbReference type="InterPro" id="IPR008991">
    <property type="entry name" value="Translation_prot_SH3-like_sf"/>
</dbReference>
<dbReference type="AlphaFoldDB" id="A0A1M5E144"/>
<protein>
    <submittedName>
        <fullName evidence="5">Transcription antitermination protein nusG</fullName>
    </submittedName>
</protein>
<dbReference type="SMART" id="SM00738">
    <property type="entry name" value="NGN"/>
    <property type="match status" value="1"/>
</dbReference>
<dbReference type="STRING" id="1302690.BUE76_19410"/>
<dbReference type="SUPFAM" id="SSF50104">
    <property type="entry name" value="Translation proteins SH3-like domain"/>
    <property type="match status" value="1"/>
</dbReference>
<dbReference type="Pfam" id="PF02357">
    <property type="entry name" value="NusG"/>
    <property type="match status" value="1"/>
</dbReference>
<keyword evidence="6" id="KW-1185">Reference proteome</keyword>
<dbReference type="GO" id="GO:0031564">
    <property type="term" value="P:transcription antitermination"/>
    <property type="evidence" value="ECO:0007669"/>
    <property type="project" value="UniProtKB-KW"/>
</dbReference>
<dbReference type="OrthoDB" id="9796143at2"/>
<dbReference type="RefSeq" id="WP_073044731.1">
    <property type="nucleotide sequence ID" value="NZ_FQUO01000011.1"/>
</dbReference>
<dbReference type="SUPFAM" id="SSF82679">
    <property type="entry name" value="N-utilization substance G protein NusG, N-terminal domain"/>
    <property type="match status" value="1"/>
</dbReference>
<evidence type="ECO:0000256" key="1">
    <source>
        <dbReference type="ARBA" id="ARBA00022814"/>
    </source>
</evidence>
<dbReference type="Gene3D" id="3.30.70.940">
    <property type="entry name" value="NusG, N-terminal domain"/>
    <property type="match status" value="1"/>
</dbReference>
<gene>
    <name evidence="5" type="ORF">SAMN05444008_111164</name>
</gene>
<dbReference type="PANTHER" id="PTHR30265">
    <property type="entry name" value="RHO-INTERACTING TRANSCRIPTION TERMINATION FACTOR NUSG"/>
    <property type="match status" value="1"/>
</dbReference>
<evidence type="ECO:0000256" key="3">
    <source>
        <dbReference type="ARBA" id="ARBA00023163"/>
    </source>
</evidence>
<evidence type="ECO:0000313" key="5">
    <source>
        <dbReference type="EMBL" id="SHF72953.1"/>
    </source>
</evidence>
<proteinExistence type="predicted"/>
<reference evidence="5 6" key="1">
    <citation type="submission" date="2016-11" db="EMBL/GenBank/DDBJ databases">
        <authorList>
            <person name="Jaros S."/>
            <person name="Januszkiewicz K."/>
            <person name="Wedrychowicz H."/>
        </authorList>
    </citation>
    <scope>NUCLEOTIDE SEQUENCE [LARGE SCALE GENOMIC DNA]</scope>
    <source>
        <strain evidence="5 6">DSM 26897</strain>
    </source>
</reference>
<dbReference type="GO" id="GO:0006354">
    <property type="term" value="P:DNA-templated transcription elongation"/>
    <property type="evidence" value="ECO:0007669"/>
    <property type="project" value="InterPro"/>
</dbReference>
<dbReference type="CDD" id="cd06091">
    <property type="entry name" value="KOW_NusG"/>
    <property type="match status" value="1"/>
</dbReference>
<dbReference type="PANTHER" id="PTHR30265:SF4">
    <property type="entry name" value="KOW MOTIF FAMILY PROTEIN, EXPRESSED"/>
    <property type="match status" value="1"/>
</dbReference>
<keyword evidence="1" id="KW-0889">Transcription antitermination</keyword>
<dbReference type="Proteomes" id="UP000184368">
    <property type="component" value="Unassembled WGS sequence"/>
</dbReference>
<accession>A0A1M5E144</accession>
<evidence type="ECO:0000259" key="4">
    <source>
        <dbReference type="SMART" id="SM00738"/>
    </source>
</evidence>
<evidence type="ECO:0000313" key="6">
    <source>
        <dbReference type="Proteomes" id="UP000184368"/>
    </source>
</evidence>
<dbReference type="InterPro" id="IPR036735">
    <property type="entry name" value="NGN_dom_sf"/>
</dbReference>
<dbReference type="InterPro" id="IPR043425">
    <property type="entry name" value="NusG-like"/>
</dbReference>